<keyword evidence="3" id="KW-1185">Reference proteome</keyword>
<organism evidence="2 3">
    <name type="scientific">Arthrobacter alpinus</name>
    <dbReference type="NCBI Taxonomy" id="656366"/>
    <lineage>
        <taxon>Bacteria</taxon>
        <taxon>Bacillati</taxon>
        <taxon>Actinomycetota</taxon>
        <taxon>Actinomycetes</taxon>
        <taxon>Micrococcales</taxon>
        <taxon>Micrococcaceae</taxon>
        <taxon>Arthrobacter</taxon>
    </lineage>
</organism>
<name>A0A0M4QQT7_9MICC</name>
<evidence type="ECO:0000259" key="1">
    <source>
        <dbReference type="Pfam" id="PF01738"/>
    </source>
</evidence>
<dbReference type="EMBL" id="CP012677">
    <property type="protein sequence ID" value="ALE92878.1"/>
    <property type="molecule type" value="Genomic_DNA"/>
</dbReference>
<dbReference type="InterPro" id="IPR002925">
    <property type="entry name" value="Dienelactn_hydro"/>
</dbReference>
<reference evidence="3" key="1">
    <citation type="submission" date="2015-09" db="EMBL/GenBank/DDBJ databases">
        <title>Complete genome of Arthrobacter alpinus strain R3.8.</title>
        <authorList>
            <person name="See-Too W.S."/>
            <person name="Chan K.G."/>
        </authorList>
    </citation>
    <scope>NUCLEOTIDE SEQUENCE [LARGE SCALE GENOMIC DNA]</scope>
    <source>
        <strain evidence="3">R3.8</strain>
    </source>
</reference>
<evidence type="ECO:0000313" key="2">
    <source>
        <dbReference type="EMBL" id="ALE92878.1"/>
    </source>
</evidence>
<dbReference type="AlphaFoldDB" id="A0A0M4QQT7"/>
<accession>A0A0M4QQT7</accession>
<dbReference type="RefSeq" id="WP_231687109.1">
    <property type="nucleotide sequence ID" value="NZ_CP012677.1"/>
</dbReference>
<dbReference type="KEGG" id="aaq:AOC05_12190"/>
<dbReference type="Proteomes" id="UP000062833">
    <property type="component" value="Chromosome"/>
</dbReference>
<dbReference type="InterPro" id="IPR029058">
    <property type="entry name" value="AB_hydrolase_fold"/>
</dbReference>
<dbReference type="GO" id="GO:0016787">
    <property type="term" value="F:hydrolase activity"/>
    <property type="evidence" value="ECO:0007669"/>
    <property type="project" value="InterPro"/>
</dbReference>
<proteinExistence type="predicted"/>
<dbReference type="PANTHER" id="PTHR46623:SF6">
    <property type="entry name" value="ALPHA_BETA-HYDROLASES SUPERFAMILY PROTEIN"/>
    <property type="match status" value="1"/>
</dbReference>
<dbReference type="PATRIC" id="fig|656366.3.peg.2634"/>
<feature type="domain" description="Dienelactone hydrolase" evidence="1">
    <location>
        <begin position="14"/>
        <end position="244"/>
    </location>
</feature>
<sequence>MGNTMDFTAAGQPFQAYQAEPPGLVRGAVVVIHEIWGLTDHVKDIADRFAAAGYLAVAPDLMGLAGLDATLLAELGADRSDPAKLASVQPKIRAATEPLRSPKAALAIEAGTAAVFNYLQSSAEGAGRTAVVGYCFGGTYSFALAVSEPLLAAAVPYYGQANYSVPELADITCPVLAFYGEEDHALTDGLPDLIARMQEAKVDFRYTVFAGAGHAFFNDTNPMTYRAEPARIAWEETLEFLGKVLA</sequence>
<dbReference type="Gene3D" id="3.40.50.1820">
    <property type="entry name" value="alpha/beta hydrolase"/>
    <property type="match status" value="1"/>
</dbReference>
<dbReference type="InterPro" id="IPR051049">
    <property type="entry name" value="Dienelactone_hydrolase-like"/>
</dbReference>
<gene>
    <name evidence="2" type="ORF">AOC05_12190</name>
</gene>
<protein>
    <recommendedName>
        <fullName evidence="1">Dienelactone hydrolase domain-containing protein</fullName>
    </recommendedName>
</protein>
<evidence type="ECO:0000313" key="3">
    <source>
        <dbReference type="Proteomes" id="UP000062833"/>
    </source>
</evidence>
<dbReference type="Pfam" id="PF01738">
    <property type="entry name" value="DLH"/>
    <property type="match status" value="1"/>
</dbReference>
<dbReference type="PANTHER" id="PTHR46623">
    <property type="entry name" value="CARBOXYMETHYLENEBUTENOLIDASE-RELATED"/>
    <property type="match status" value="1"/>
</dbReference>
<dbReference type="SUPFAM" id="SSF53474">
    <property type="entry name" value="alpha/beta-Hydrolases"/>
    <property type="match status" value="1"/>
</dbReference>